<evidence type="ECO:0000256" key="5">
    <source>
        <dbReference type="SAM" id="Coils"/>
    </source>
</evidence>
<reference evidence="10" key="2">
    <citation type="submission" date="2025-08" db="UniProtKB">
        <authorList>
            <consortium name="RefSeq"/>
        </authorList>
    </citation>
    <scope>IDENTIFICATION</scope>
    <source>
        <tissue evidence="10">Young leaves</tissue>
    </source>
</reference>
<comment type="subcellular location">
    <subcellularLocation>
        <location evidence="1">Membrane</location>
    </subcellularLocation>
</comment>
<dbReference type="GeneID" id="103695825"/>
<dbReference type="PANTHER" id="PTHR31422">
    <property type="entry name" value="BNAANNG28530D PROTEIN"/>
    <property type="match status" value="1"/>
</dbReference>
<feature type="compositionally biased region" description="Basic and acidic residues" evidence="6">
    <location>
        <begin position="124"/>
        <end position="133"/>
    </location>
</feature>
<dbReference type="Pfam" id="PF04576">
    <property type="entry name" value="Zein-binding"/>
    <property type="match status" value="1"/>
</dbReference>
<dbReference type="Proteomes" id="UP000228380">
    <property type="component" value="Chromosome 8"/>
</dbReference>
<feature type="coiled-coil region" evidence="5">
    <location>
        <begin position="288"/>
        <end position="318"/>
    </location>
</feature>
<name>A0A8B8IZA7_PHODC</name>
<sequence length="696" mass="78448">MACMVIQSWTLSTLVGAYLDLALAYLFLCASALTFFASKFLAFFGLALPCPCNGLFGQPRCLQRLLVDYPPNKIAAVHMSLRRRFPFDCPHCNHGYDVGFLTDGGAEESSGSTSDDTLNSNKRASQEDVKDEGCLFGERPPSSPHRRRCRRPPLSPRARSPRASPTPPPHLAGCQGEVNPRMSFSIDGQVQLGVSEERDGLHLYEIWQVILYSIVGECIGLDKGTASDTECNFMEKDASAGGQEVSGSEGNVTTVTRNLQRALKKEQSAHAALSVELKKERSAAATAADEAMAMILRLQKEKAEIEMEARQYRSIVEEKSAFDGEEMVILKEIIVRRERENHVLEKEVNAYRQMILSGGEQQADIDLHDMTQLMEQKPGSSSEPLDDPMQQINASVDKKEEVNSMFHEADDTGPLVGDRQNCTTGFGKECMFENNLGHSIHGYVEQDDEMKWLQEEILARRDEQNIEIQEKGMVALHEVTSHLTDEDGARIREIEMRLPLGQLDREKGQNSCHRRSGLTQSEAEVCIHDVHVIEDKTHLGDKRYLRERGVPRDDNVKNELYRTRSVDRSTSNKATGWGAGKLNICRSCSDVTQMGQMMGGFCEKASCFDLRRRSVSAVDYERFILESEVELLRERLKIIQQGREQMSFSIERKKESDQLPFSKEISRQLQELKQVPKPEKRFRQASLPPKSSKVRH</sequence>
<dbReference type="GO" id="GO:0080115">
    <property type="term" value="F:myosin XI tail binding"/>
    <property type="evidence" value="ECO:0007669"/>
    <property type="project" value="UniProtKB-ARBA"/>
</dbReference>
<evidence type="ECO:0000256" key="3">
    <source>
        <dbReference type="ARBA" id="ARBA00022989"/>
    </source>
</evidence>
<keyword evidence="3 7" id="KW-1133">Transmembrane helix</keyword>
<evidence type="ECO:0000259" key="8">
    <source>
        <dbReference type="PROSITE" id="PS51775"/>
    </source>
</evidence>
<feature type="transmembrane region" description="Helical" evidence="7">
    <location>
        <begin position="21"/>
        <end position="48"/>
    </location>
</feature>
<gene>
    <name evidence="10" type="primary">LOC103695825</name>
</gene>
<feature type="domain" description="GTD-binding" evidence="8">
    <location>
        <begin position="254"/>
        <end position="352"/>
    </location>
</feature>
<proteinExistence type="predicted"/>
<evidence type="ECO:0000313" key="10">
    <source>
        <dbReference type="RefSeq" id="XP_026656466.2"/>
    </source>
</evidence>
<dbReference type="OrthoDB" id="1933744at2759"/>
<keyword evidence="2 7" id="KW-0812">Transmembrane</keyword>
<evidence type="ECO:0000256" key="6">
    <source>
        <dbReference type="SAM" id="MobiDB-lite"/>
    </source>
</evidence>
<evidence type="ECO:0000256" key="2">
    <source>
        <dbReference type="ARBA" id="ARBA00022692"/>
    </source>
</evidence>
<dbReference type="InterPro" id="IPR007656">
    <property type="entry name" value="GTD-bd"/>
</dbReference>
<reference evidence="9" key="1">
    <citation type="journal article" date="2019" name="Nat. Commun.">
        <title>Genome-wide association mapping of date palm fruit traits.</title>
        <authorList>
            <person name="Hazzouri K.M."/>
            <person name="Gros-Balthazard M."/>
            <person name="Flowers J.M."/>
            <person name="Copetti D."/>
            <person name="Lemansour A."/>
            <person name="Lebrun M."/>
            <person name="Masmoudi K."/>
            <person name="Ferrand S."/>
            <person name="Dhar M.I."/>
            <person name="Fresquez Z.A."/>
            <person name="Rosas U."/>
            <person name="Zhang J."/>
            <person name="Talag J."/>
            <person name="Lee S."/>
            <person name="Kudrna D."/>
            <person name="Powell R.F."/>
            <person name="Leitch I.J."/>
            <person name="Krueger R.R."/>
            <person name="Wing R.A."/>
            <person name="Amiri K.M.A."/>
            <person name="Purugganan M.D."/>
        </authorList>
    </citation>
    <scope>NUCLEOTIDE SEQUENCE [LARGE SCALE GENOMIC DNA]</scope>
    <source>
        <strain evidence="9">cv. Khalas</strain>
    </source>
</reference>
<dbReference type="PROSITE" id="PS51775">
    <property type="entry name" value="GTD_BINDING"/>
    <property type="match status" value="1"/>
</dbReference>
<keyword evidence="9" id="KW-1185">Reference proteome</keyword>
<evidence type="ECO:0000313" key="9">
    <source>
        <dbReference type="Proteomes" id="UP000228380"/>
    </source>
</evidence>
<evidence type="ECO:0000256" key="7">
    <source>
        <dbReference type="SAM" id="Phobius"/>
    </source>
</evidence>
<dbReference type="GO" id="GO:0016020">
    <property type="term" value="C:membrane"/>
    <property type="evidence" value="ECO:0007669"/>
    <property type="project" value="UniProtKB-SubCell"/>
</dbReference>
<feature type="compositionally biased region" description="Polar residues" evidence="6">
    <location>
        <begin position="109"/>
        <end position="123"/>
    </location>
</feature>
<dbReference type="AlphaFoldDB" id="A0A8B8IZA7"/>
<feature type="region of interest" description="Disordered" evidence="6">
    <location>
        <begin position="676"/>
        <end position="696"/>
    </location>
</feature>
<keyword evidence="5" id="KW-0175">Coiled coil</keyword>
<dbReference type="KEGG" id="pda:103695825"/>
<accession>A0A8B8IZA7</accession>
<dbReference type="RefSeq" id="XP_026656466.2">
    <property type="nucleotide sequence ID" value="XM_026800665.2"/>
</dbReference>
<dbReference type="PANTHER" id="PTHR31422:SF3">
    <property type="entry name" value="GTD-BINDING DOMAIN-CONTAINING PROTEIN"/>
    <property type="match status" value="1"/>
</dbReference>
<organism evidence="9 10">
    <name type="scientific">Phoenix dactylifera</name>
    <name type="common">Date palm</name>
    <dbReference type="NCBI Taxonomy" id="42345"/>
    <lineage>
        <taxon>Eukaryota</taxon>
        <taxon>Viridiplantae</taxon>
        <taxon>Streptophyta</taxon>
        <taxon>Embryophyta</taxon>
        <taxon>Tracheophyta</taxon>
        <taxon>Spermatophyta</taxon>
        <taxon>Magnoliopsida</taxon>
        <taxon>Liliopsida</taxon>
        <taxon>Arecaceae</taxon>
        <taxon>Coryphoideae</taxon>
        <taxon>Phoeniceae</taxon>
        <taxon>Phoenix</taxon>
    </lineage>
</organism>
<protein>
    <submittedName>
        <fullName evidence="10">Uncharacterized protein LOC103695825</fullName>
    </submittedName>
</protein>
<feature type="region of interest" description="Disordered" evidence="6">
    <location>
        <begin position="106"/>
        <end position="178"/>
    </location>
</feature>
<keyword evidence="4 7" id="KW-0472">Membrane</keyword>
<evidence type="ECO:0000256" key="1">
    <source>
        <dbReference type="ARBA" id="ARBA00004370"/>
    </source>
</evidence>
<evidence type="ECO:0000256" key="4">
    <source>
        <dbReference type="ARBA" id="ARBA00023136"/>
    </source>
</evidence>